<protein>
    <submittedName>
        <fullName evidence="1">Oleate hydratase</fullName>
        <ecNumber evidence="1">4.2.1.53</ecNumber>
    </submittedName>
</protein>
<gene>
    <name evidence="1" type="ORF">H8R94_07450</name>
</gene>
<accession>A0ABR7GG59</accession>
<sequence length="597" mass="68336">MYYSAGTYESFAHPEKPEGVDKKSAYIIGTGLAGLTAAFYLVRDGQMKGEHIHLLEKLTLAGGSCDGRKDITKGFFMRGGREMDNHFEVMWDMFRDVPSMENPEISVLDEYYWLNKHDPNYSLCRATVNRGQDAHTDKKFGLDKASAQALSKLFITPEKELEGKKISEVLPDSFWDTNFWLYWQTMFAFQRWSSALEMKRYLCRYVHHIDGLPDFSALRFTKYNQYESLIMPLVNYLTAHGVQIEYGMDVKNVVIETVGDKKIARQIVYIKDGEEQTLDLVEDDLVFITNGCCTDTSCYGDQTHVPDLSKVKNGAGESWDLWKNIARQAKHGEFGNPDNFCDDYEATNWMSATVATSDEKIISKIKDICKRDPRDGKVTTGGIVTVKDSTENWYLSWTINRQPQFKAQDKNMVLVWLYALNTNKEGNFVKKAMRDCTGKEVCEEWLYHIGVDPKEIPDLAENACNTTTCFMPFINAFFQPRKNEDRPKVVPEGSVNFAFLGQFTETPRDTIFTIEYSMRTGMESVYTLLDIDRGVPEVWGSKYDVRELLRACYYAIDKKPITDVKLSFAEKEALKVLLKKVKGTDVEILLKNSGLIE</sequence>
<dbReference type="GO" id="GO:0050151">
    <property type="term" value="F:oleate hydratase activity"/>
    <property type="evidence" value="ECO:0007669"/>
    <property type="project" value="UniProtKB-EC"/>
</dbReference>
<organism evidence="1 2">
    <name type="scientific">Roseburia lenta</name>
    <dbReference type="NCBI Taxonomy" id="2763061"/>
    <lineage>
        <taxon>Bacteria</taxon>
        <taxon>Bacillati</taxon>
        <taxon>Bacillota</taxon>
        <taxon>Clostridia</taxon>
        <taxon>Lachnospirales</taxon>
        <taxon>Lachnospiraceae</taxon>
        <taxon>Roseburia</taxon>
    </lineage>
</organism>
<name>A0ABR7GG59_9FIRM</name>
<dbReference type="Pfam" id="PF06100">
    <property type="entry name" value="MCRA"/>
    <property type="match status" value="1"/>
</dbReference>
<comment type="caution">
    <text evidence="1">The sequence shown here is derived from an EMBL/GenBank/DDBJ whole genome shotgun (WGS) entry which is preliminary data.</text>
</comment>
<keyword evidence="2" id="KW-1185">Reference proteome</keyword>
<dbReference type="RefSeq" id="WP_186854270.1">
    <property type="nucleotide sequence ID" value="NZ_JACOPG010000002.1"/>
</dbReference>
<evidence type="ECO:0000313" key="2">
    <source>
        <dbReference type="Proteomes" id="UP000643810"/>
    </source>
</evidence>
<dbReference type="EMBL" id="JACOPG010000002">
    <property type="protein sequence ID" value="MBC5686438.1"/>
    <property type="molecule type" value="Genomic_DNA"/>
</dbReference>
<dbReference type="Proteomes" id="UP000643810">
    <property type="component" value="Unassembled WGS sequence"/>
</dbReference>
<keyword evidence="1" id="KW-0456">Lyase</keyword>
<dbReference type="Gene3D" id="3.50.50.60">
    <property type="entry name" value="FAD/NAD(P)-binding domain"/>
    <property type="match status" value="3"/>
</dbReference>
<dbReference type="NCBIfam" id="NF010584">
    <property type="entry name" value="PRK13977.1"/>
    <property type="match status" value="1"/>
</dbReference>
<proteinExistence type="predicted"/>
<evidence type="ECO:0000313" key="1">
    <source>
        <dbReference type="EMBL" id="MBC5686438.1"/>
    </source>
</evidence>
<dbReference type="SUPFAM" id="SSF51905">
    <property type="entry name" value="FAD/NAD(P)-binding domain"/>
    <property type="match status" value="1"/>
</dbReference>
<reference evidence="1 2" key="1">
    <citation type="submission" date="2020-08" db="EMBL/GenBank/DDBJ databases">
        <title>Genome public.</title>
        <authorList>
            <person name="Liu C."/>
            <person name="Sun Q."/>
        </authorList>
    </citation>
    <scope>NUCLEOTIDE SEQUENCE [LARGE SCALE GENOMIC DNA]</scope>
    <source>
        <strain evidence="1 2">NSJ-9</strain>
    </source>
</reference>
<dbReference type="InterPro" id="IPR036188">
    <property type="entry name" value="FAD/NAD-bd_sf"/>
</dbReference>
<dbReference type="InterPro" id="IPR010354">
    <property type="entry name" value="Oleate_hydratase"/>
</dbReference>
<dbReference type="PANTHER" id="PTHR37417">
    <property type="entry name" value="67 KDA MYOSIN-CROSS-REACTIVE ANTIGEN FAMILY PROTEIN (AFU_ORTHOLOGUE AFUA_5G09970)"/>
    <property type="match status" value="1"/>
</dbReference>
<dbReference type="PANTHER" id="PTHR37417:SF3">
    <property type="entry name" value="MYOSIN-CROSSREACTIVE PROTEIN"/>
    <property type="match status" value="1"/>
</dbReference>
<dbReference type="EC" id="4.2.1.53" evidence="1"/>